<comment type="caution">
    <text evidence="6">The sequence shown here is derived from an EMBL/GenBank/DDBJ whole genome shotgun (WGS) entry which is preliminary data.</text>
</comment>
<dbReference type="AlphaFoldDB" id="A0A8J8BFQ0"/>
<evidence type="ECO:0000313" key="6">
    <source>
        <dbReference type="EMBL" id="MBS2964959.1"/>
    </source>
</evidence>
<dbReference type="GO" id="GO:0046872">
    <property type="term" value="F:metal ion binding"/>
    <property type="evidence" value="ECO:0007669"/>
    <property type="project" value="UniProtKB-KW"/>
</dbReference>
<dbReference type="Pfam" id="PF04055">
    <property type="entry name" value="Radical_SAM"/>
    <property type="match status" value="1"/>
</dbReference>
<dbReference type="InterPro" id="IPR007197">
    <property type="entry name" value="rSAM"/>
</dbReference>
<dbReference type="SFLD" id="SFLDG01067">
    <property type="entry name" value="SPASM/twitch_domain_containing"/>
    <property type="match status" value="1"/>
</dbReference>
<accession>A0A8J8BFQ0</accession>
<dbReference type="Proteomes" id="UP000677913">
    <property type="component" value="Unassembled WGS sequence"/>
</dbReference>
<dbReference type="InterPro" id="IPR013785">
    <property type="entry name" value="Aldolase_TIM"/>
</dbReference>
<dbReference type="SUPFAM" id="SSF102114">
    <property type="entry name" value="Radical SAM enzymes"/>
    <property type="match status" value="1"/>
</dbReference>
<protein>
    <submittedName>
        <fullName evidence="6">Radical SAM protein</fullName>
    </submittedName>
</protein>
<dbReference type="PROSITE" id="PS51918">
    <property type="entry name" value="RADICAL_SAM"/>
    <property type="match status" value="1"/>
</dbReference>
<keyword evidence="2" id="KW-0479">Metal-binding</keyword>
<evidence type="ECO:0000256" key="1">
    <source>
        <dbReference type="ARBA" id="ARBA00022691"/>
    </source>
</evidence>
<name>A0A8J8BFQ0_9ACTN</name>
<keyword evidence="3" id="KW-0408">Iron</keyword>
<dbReference type="PANTHER" id="PTHR11228">
    <property type="entry name" value="RADICAL SAM DOMAIN PROTEIN"/>
    <property type="match status" value="1"/>
</dbReference>
<dbReference type="SFLD" id="SFLDS00029">
    <property type="entry name" value="Radical_SAM"/>
    <property type="match status" value="1"/>
</dbReference>
<gene>
    <name evidence="6" type="ORF">KGA66_18020</name>
</gene>
<evidence type="ECO:0000256" key="2">
    <source>
        <dbReference type="ARBA" id="ARBA00022723"/>
    </source>
</evidence>
<feature type="domain" description="Radical SAM core" evidence="5">
    <location>
        <begin position="1"/>
        <end position="242"/>
    </location>
</feature>
<evidence type="ECO:0000256" key="3">
    <source>
        <dbReference type="ARBA" id="ARBA00023004"/>
    </source>
</evidence>
<dbReference type="GO" id="GO:0003824">
    <property type="term" value="F:catalytic activity"/>
    <property type="evidence" value="ECO:0007669"/>
    <property type="project" value="InterPro"/>
</dbReference>
<evidence type="ECO:0000313" key="7">
    <source>
        <dbReference type="Proteomes" id="UP000677913"/>
    </source>
</evidence>
<dbReference type="InterPro" id="IPR058240">
    <property type="entry name" value="rSAM_sf"/>
</dbReference>
<dbReference type="Gene3D" id="3.20.20.70">
    <property type="entry name" value="Aldolase class I"/>
    <property type="match status" value="1"/>
</dbReference>
<proteinExistence type="predicted"/>
<dbReference type="InterPro" id="IPR050377">
    <property type="entry name" value="Radical_SAM_PqqE_MftC-like"/>
</dbReference>
<dbReference type="EMBL" id="JAGSXH010000065">
    <property type="protein sequence ID" value="MBS2964959.1"/>
    <property type="molecule type" value="Genomic_DNA"/>
</dbReference>
<evidence type="ECO:0000256" key="4">
    <source>
        <dbReference type="ARBA" id="ARBA00023014"/>
    </source>
</evidence>
<organism evidence="6 7">
    <name type="scientific">Actinocrinis puniceicyclus</name>
    <dbReference type="NCBI Taxonomy" id="977794"/>
    <lineage>
        <taxon>Bacteria</taxon>
        <taxon>Bacillati</taxon>
        <taxon>Actinomycetota</taxon>
        <taxon>Actinomycetes</taxon>
        <taxon>Catenulisporales</taxon>
        <taxon>Actinospicaceae</taxon>
        <taxon>Actinocrinis</taxon>
    </lineage>
</organism>
<reference evidence="6" key="1">
    <citation type="submission" date="2021-04" db="EMBL/GenBank/DDBJ databases">
        <title>Genome based classification of Actinospica acidithermotolerans sp. nov., an actinobacterium isolated from an Indonesian hot spring.</title>
        <authorList>
            <person name="Kusuma A.B."/>
            <person name="Putra K.E."/>
            <person name="Nafisah S."/>
            <person name="Loh J."/>
            <person name="Nouioui I."/>
            <person name="Goodfellow M."/>
        </authorList>
    </citation>
    <scope>NUCLEOTIDE SEQUENCE</scope>
    <source>
        <strain evidence="6">DSM 45618</strain>
    </source>
</reference>
<dbReference type="GO" id="GO:0051536">
    <property type="term" value="F:iron-sulfur cluster binding"/>
    <property type="evidence" value="ECO:0007669"/>
    <property type="project" value="UniProtKB-KW"/>
</dbReference>
<evidence type="ECO:0000259" key="5">
    <source>
        <dbReference type="PROSITE" id="PS51918"/>
    </source>
</evidence>
<dbReference type="PANTHER" id="PTHR11228:SF7">
    <property type="entry name" value="PQQA PEPTIDE CYCLASE"/>
    <property type="match status" value="1"/>
</dbReference>
<dbReference type="CDD" id="cd01335">
    <property type="entry name" value="Radical_SAM"/>
    <property type="match status" value="1"/>
</dbReference>
<keyword evidence="1" id="KW-0949">S-adenosyl-L-methionine</keyword>
<keyword evidence="4" id="KW-0411">Iron-sulfur</keyword>
<keyword evidence="7" id="KW-1185">Reference proteome</keyword>
<sequence length="345" mass="37190">MARDITLLWALRSVCKFTCGYCYFGTIAAHRAQVPTAPGTLSHLRRDDLTREEIFAFARSLDGSPVARVVIAGGEPLDWPHILDLIATVKAVGCQVVIATNGVPLTKPIVASRLVELGVDAVSVSLDSTDAAANDELRPALGGYAAHSDVLCGIRTLIDARGEAAAPRVGIYSVISRRTLDQIGAMAELAVELGCDYYVPQPVSLSPDHALDEELTPYGHEVDRIAAGLTNLHTAGLPLALPDTHYTRLFIASITDRTPRRVEDCFGGAQLFFAQPNGSLWDCPSDLRIAATPPDRHRSIKGADARTLFADRPACTDCALLGRDCVSMFPLVRSLPQMLHLTEVR</sequence>
<dbReference type="RefSeq" id="WP_211469320.1">
    <property type="nucleotide sequence ID" value="NZ_JAGSXH010000065.1"/>
</dbReference>